<dbReference type="PANTHER" id="PTHR10088">
    <property type="entry name" value="GLUCOKINASE REGULATORY PROTEIN"/>
    <property type="match status" value="1"/>
</dbReference>
<evidence type="ECO:0000256" key="2">
    <source>
        <dbReference type="ARBA" id="ARBA00023239"/>
    </source>
</evidence>
<comment type="pathway">
    <text evidence="12">Amino-sugar metabolism; N-acetylmuramate degradation.</text>
</comment>
<name>A0A2B7J2T4_CUTAC</name>
<gene>
    <name evidence="12" type="primary">murQ</name>
    <name evidence="13" type="ORF">B1B09_03050</name>
</gene>
<dbReference type="AlphaFoldDB" id="A0A2B7J2T4"/>
<evidence type="ECO:0000256" key="12">
    <source>
        <dbReference type="HAMAP-Rule" id="MF_00068"/>
    </source>
</evidence>
<dbReference type="GO" id="GO:0016835">
    <property type="term" value="F:carbon-oxygen lyase activity"/>
    <property type="evidence" value="ECO:0007669"/>
    <property type="project" value="UniProtKB-UniRule"/>
</dbReference>
<evidence type="ECO:0000256" key="9">
    <source>
        <dbReference type="ARBA" id="ARBA00070061"/>
    </source>
</evidence>
<evidence type="ECO:0000256" key="11">
    <source>
        <dbReference type="ARBA" id="ARBA00084049"/>
    </source>
</evidence>
<evidence type="ECO:0000256" key="1">
    <source>
        <dbReference type="ARBA" id="ARBA00011738"/>
    </source>
</evidence>
<dbReference type="InterPro" id="IPR046348">
    <property type="entry name" value="SIS_dom_sf"/>
</dbReference>
<dbReference type="Gene3D" id="1.10.8.1080">
    <property type="match status" value="1"/>
</dbReference>
<dbReference type="InterPro" id="IPR005486">
    <property type="entry name" value="Glucokinase_regulatory_CS"/>
</dbReference>
<dbReference type="NCBIfam" id="TIGR00274">
    <property type="entry name" value="N-acetylmuramic acid 6-phosphate etherase"/>
    <property type="match status" value="1"/>
</dbReference>
<dbReference type="Proteomes" id="UP000226191">
    <property type="component" value="Unassembled WGS sequence"/>
</dbReference>
<dbReference type="SUPFAM" id="SSF53697">
    <property type="entry name" value="SIS domain"/>
    <property type="match status" value="1"/>
</dbReference>
<dbReference type="FunFam" id="1.10.8.1080:FF:000001">
    <property type="entry name" value="N-acetylmuramic acid 6-phosphate etherase"/>
    <property type="match status" value="1"/>
</dbReference>
<proteinExistence type="inferred from homology"/>
<evidence type="ECO:0000256" key="5">
    <source>
        <dbReference type="ARBA" id="ARBA00060595"/>
    </source>
</evidence>
<comment type="similarity">
    <text evidence="7 12">Belongs to the GCKR-like family. MurNAc-6-P etherase subfamily.</text>
</comment>
<accession>A0A2B7J2T4</accession>
<protein>
    <recommendedName>
        <fullName evidence="9 12">N-acetylmuramic acid 6-phosphate etherase</fullName>
        <shortName evidence="12">MurNAc-6-P etherase</shortName>
        <ecNumber evidence="8 12">4.2.1.126</ecNumber>
    </recommendedName>
    <alternativeName>
        <fullName evidence="11 12">N-acetylmuramic acid 6-phosphate hydrolase</fullName>
    </alternativeName>
    <alternativeName>
        <fullName evidence="10 12">N-acetylmuramic acid 6-phosphate lyase</fullName>
    </alternativeName>
</protein>
<dbReference type="EMBL" id="MVCE01000001">
    <property type="protein sequence ID" value="PGF36603.1"/>
    <property type="molecule type" value="Genomic_DNA"/>
</dbReference>
<comment type="miscellaneous">
    <text evidence="12">A lyase-type mechanism (elimination/hydration) is suggested for the cleavage of the lactyl ether bond of MurNAc 6-phosphate, with the formation of an alpha,beta-unsaturated aldehyde intermediate with (E)-stereochemistry, followed by the syn addition of water to give product.</text>
</comment>
<comment type="pathway">
    <text evidence="5">Amino-sugar metabolism; 1,6-anhydro-N-acetylmuramate degradation.</text>
</comment>
<dbReference type="FunFam" id="3.40.50.10490:FF:000014">
    <property type="entry name" value="N-acetylmuramic acid 6-phosphate etherase"/>
    <property type="match status" value="1"/>
</dbReference>
<dbReference type="EC" id="4.2.1.126" evidence="8 12"/>
<dbReference type="PROSITE" id="PS51464">
    <property type="entry name" value="SIS"/>
    <property type="match status" value="1"/>
</dbReference>
<feature type="active site" evidence="12">
    <location>
        <position position="116"/>
    </location>
</feature>
<comment type="pathway">
    <text evidence="6">Cell wall biogenesis.</text>
</comment>
<dbReference type="PROSITE" id="PS01272">
    <property type="entry name" value="GCKR"/>
    <property type="match status" value="1"/>
</dbReference>
<comment type="caution">
    <text evidence="13">The sequence shown here is derived from an EMBL/GenBank/DDBJ whole genome shotgun (WGS) entry which is preliminary data.</text>
</comment>
<dbReference type="CDD" id="cd05007">
    <property type="entry name" value="SIS_Etherase"/>
    <property type="match status" value="1"/>
</dbReference>
<reference evidence="13 14" key="1">
    <citation type="submission" date="2017-02" db="EMBL/GenBank/DDBJ databases">
        <title>Prevalence of linear plasmids in Cutibacterium acnes isolates obtained from cancerous prostatic tissue.</title>
        <authorList>
            <person name="Davidsson S."/>
            <person name="Bruggemann H."/>
        </authorList>
    </citation>
    <scope>NUCLEOTIDE SEQUENCE [LARGE SCALE GENOMIC DNA]</scope>
    <source>
        <strain evidence="13 14">11-78</strain>
    </source>
</reference>
<evidence type="ECO:0000313" key="14">
    <source>
        <dbReference type="Proteomes" id="UP000226191"/>
    </source>
</evidence>
<dbReference type="InterPro" id="IPR001347">
    <property type="entry name" value="SIS_dom"/>
</dbReference>
<dbReference type="GO" id="GO:0097367">
    <property type="term" value="F:carbohydrate derivative binding"/>
    <property type="evidence" value="ECO:0007669"/>
    <property type="project" value="InterPro"/>
</dbReference>
<dbReference type="InterPro" id="IPR005488">
    <property type="entry name" value="Etherase_MurQ"/>
</dbReference>
<dbReference type="InterPro" id="IPR040190">
    <property type="entry name" value="MURQ/GCKR"/>
</dbReference>
<keyword evidence="2 12" id="KW-0456">Lyase</keyword>
<comment type="catalytic activity">
    <reaction evidence="4 12">
        <text>N-acetyl-D-muramate 6-phosphate + H2O = N-acetyl-D-glucosamine 6-phosphate + (R)-lactate</text>
        <dbReference type="Rhea" id="RHEA:26410"/>
        <dbReference type="ChEBI" id="CHEBI:15377"/>
        <dbReference type="ChEBI" id="CHEBI:16004"/>
        <dbReference type="ChEBI" id="CHEBI:57513"/>
        <dbReference type="ChEBI" id="CHEBI:58722"/>
        <dbReference type="EC" id="4.2.1.126"/>
    </reaction>
</comment>
<dbReference type="Pfam" id="PF22645">
    <property type="entry name" value="GKRP_SIS_N"/>
    <property type="match status" value="1"/>
</dbReference>
<dbReference type="NCBIfam" id="NF009222">
    <property type="entry name" value="PRK12570.1"/>
    <property type="match status" value="1"/>
</dbReference>
<dbReference type="GO" id="GO:0046348">
    <property type="term" value="P:amino sugar catabolic process"/>
    <property type="evidence" value="ECO:0007669"/>
    <property type="project" value="InterPro"/>
</dbReference>
<comment type="function">
    <text evidence="12">Specifically catalyzes the cleavage of the D-lactyl ether substituent of MurNAc 6-phosphate, producing GlcNAc 6-phosphate and D-lactate.</text>
</comment>
<keyword evidence="3 12" id="KW-0119">Carbohydrate metabolism</keyword>
<evidence type="ECO:0000256" key="10">
    <source>
        <dbReference type="ARBA" id="ARBA00077905"/>
    </source>
</evidence>
<comment type="subunit">
    <text evidence="1 12">Homodimer.</text>
</comment>
<dbReference type="NCBIfam" id="NF003915">
    <property type="entry name" value="PRK05441.1"/>
    <property type="match status" value="1"/>
</dbReference>
<dbReference type="HAMAP" id="MF_00068">
    <property type="entry name" value="MurQ"/>
    <property type="match status" value="1"/>
</dbReference>
<feature type="active site" description="Proton donor" evidence="12">
    <location>
        <position position="85"/>
    </location>
</feature>
<evidence type="ECO:0000256" key="7">
    <source>
        <dbReference type="ARBA" id="ARBA00061234"/>
    </source>
</evidence>
<sequence>MDSLTNLATTEGRNPASEELDQLPTLDVLRLMNDEDHRVPDAIASQLSAIAAVVEAAVKGLSAGGRLIYAGAGTSGRLGVLDAAECPPTFSTNPTMVVGLIAGGQQAMFQAVEGAEDDADRGAEELNMLQPGPHDVVVGLAASGRTPWVLGVVRAAKRAGAVTASVCCNHRAVISSEVDLPVEIDAGPEVLTGSTRLKAGTAQKLVLNMISTATMVGLGKTYGNLMVDVSPSNEKLRQRAMSIVMAATGCSCDDAITALHEAGGHAKTAIVMVLLGMTATQARARLAEAGGVVRVAVDENHLRL</sequence>
<evidence type="ECO:0000256" key="3">
    <source>
        <dbReference type="ARBA" id="ARBA00023277"/>
    </source>
</evidence>
<dbReference type="GeneID" id="92857110"/>
<dbReference type="RefSeq" id="WP_002516618.1">
    <property type="nucleotide sequence ID" value="NZ_AP022844.1"/>
</dbReference>
<dbReference type="GO" id="GO:0016803">
    <property type="term" value="F:ether hydrolase activity"/>
    <property type="evidence" value="ECO:0007669"/>
    <property type="project" value="TreeGrafter"/>
</dbReference>
<dbReference type="GO" id="GO:0009254">
    <property type="term" value="P:peptidoglycan turnover"/>
    <property type="evidence" value="ECO:0007669"/>
    <property type="project" value="TreeGrafter"/>
</dbReference>
<dbReference type="PANTHER" id="PTHR10088:SF4">
    <property type="entry name" value="GLUCOKINASE REGULATORY PROTEIN"/>
    <property type="match status" value="1"/>
</dbReference>
<evidence type="ECO:0000256" key="4">
    <source>
        <dbReference type="ARBA" id="ARBA00051747"/>
    </source>
</evidence>
<evidence type="ECO:0000313" key="13">
    <source>
        <dbReference type="EMBL" id="PGF36603.1"/>
    </source>
</evidence>
<evidence type="ECO:0000256" key="8">
    <source>
        <dbReference type="ARBA" id="ARBA00067056"/>
    </source>
</evidence>
<organism evidence="13 14">
    <name type="scientific">Cutibacterium acnes</name>
    <name type="common">Propionibacterium acnes</name>
    <dbReference type="NCBI Taxonomy" id="1747"/>
    <lineage>
        <taxon>Bacteria</taxon>
        <taxon>Bacillati</taxon>
        <taxon>Actinomycetota</taxon>
        <taxon>Actinomycetes</taxon>
        <taxon>Propionibacteriales</taxon>
        <taxon>Propionibacteriaceae</taxon>
        <taxon>Cutibacterium</taxon>
    </lineage>
</organism>
<dbReference type="OrthoDB" id="9813395at2"/>
<evidence type="ECO:0000256" key="6">
    <source>
        <dbReference type="ARBA" id="ARBA00060672"/>
    </source>
</evidence>
<dbReference type="Gene3D" id="3.40.50.10490">
    <property type="entry name" value="Glucose-6-phosphate isomerase like protein, domain 1"/>
    <property type="match status" value="1"/>
</dbReference>